<keyword evidence="2" id="KW-1185">Reference proteome</keyword>
<reference evidence="1 2" key="1">
    <citation type="submission" date="2018-08" db="EMBL/GenBank/DDBJ databases">
        <title>Genomic Encyclopedia of Archaeal and Bacterial Type Strains, Phase II (KMG-II): from individual species to whole genera.</title>
        <authorList>
            <person name="Goeker M."/>
        </authorList>
    </citation>
    <scope>NUCLEOTIDE SEQUENCE [LARGE SCALE GENOMIC DNA]</scope>
    <source>
        <strain evidence="1 2">DSM 15986</strain>
    </source>
</reference>
<protein>
    <submittedName>
        <fullName evidence="1">Uncharacterized protein</fullName>
    </submittedName>
</protein>
<comment type="caution">
    <text evidence="1">The sequence shown here is derived from an EMBL/GenBank/DDBJ whole genome shotgun (WGS) entry which is preliminary data.</text>
</comment>
<name>A0A3E0DIK5_9BACT</name>
<dbReference type="Proteomes" id="UP000256405">
    <property type="component" value="Unassembled WGS sequence"/>
</dbReference>
<dbReference type="AlphaFoldDB" id="A0A3E0DIK5"/>
<evidence type="ECO:0000313" key="2">
    <source>
        <dbReference type="Proteomes" id="UP000256405"/>
    </source>
</evidence>
<accession>A0A3E0DIK5</accession>
<organism evidence="1 2">
    <name type="scientific">Algoriphagus antarcticus</name>
    <dbReference type="NCBI Taxonomy" id="238540"/>
    <lineage>
        <taxon>Bacteria</taxon>
        <taxon>Pseudomonadati</taxon>
        <taxon>Bacteroidota</taxon>
        <taxon>Cytophagia</taxon>
        <taxon>Cytophagales</taxon>
        <taxon>Cyclobacteriaceae</taxon>
        <taxon>Algoriphagus</taxon>
    </lineage>
</organism>
<gene>
    <name evidence="1" type="ORF">C8N25_12135</name>
</gene>
<proteinExistence type="predicted"/>
<evidence type="ECO:0000313" key="1">
    <source>
        <dbReference type="EMBL" id="REG82504.1"/>
    </source>
</evidence>
<sequence length="55" mass="6276">MKDFHLIYRQNNKLTIEILLLPKTEKMLPFNFPFSATSSHETLAVIGSSCGYTKT</sequence>
<dbReference type="EMBL" id="QUNF01000021">
    <property type="protein sequence ID" value="REG82504.1"/>
    <property type="molecule type" value="Genomic_DNA"/>
</dbReference>